<organism evidence="6 7">
    <name type="scientific">Coilia grayii</name>
    <name type="common">Gray's grenadier anchovy</name>
    <dbReference type="NCBI Taxonomy" id="363190"/>
    <lineage>
        <taxon>Eukaryota</taxon>
        <taxon>Metazoa</taxon>
        <taxon>Chordata</taxon>
        <taxon>Craniata</taxon>
        <taxon>Vertebrata</taxon>
        <taxon>Euteleostomi</taxon>
        <taxon>Actinopterygii</taxon>
        <taxon>Neopterygii</taxon>
        <taxon>Teleostei</taxon>
        <taxon>Clupei</taxon>
        <taxon>Clupeiformes</taxon>
        <taxon>Clupeoidei</taxon>
        <taxon>Engraulidae</taxon>
        <taxon>Coilinae</taxon>
        <taxon>Coilia</taxon>
    </lineage>
</organism>
<evidence type="ECO:0000313" key="6">
    <source>
        <dbReference type="EMBL" id="KAL2080661.1"/>
    </source>
</evidence>
<sequence length="881" mass="97456">MESSILTLPGHLSHVPEMFETSAVAPEATCSAAVDENSEVEEEGQQVGEVDVAGAETGAEEQVIGEDDVDEEEECALMSRQTPSQPFNTPSSVDNLIGDDPAYWPEKLSDTDRCLIVRKGPVQVQGDFPQNQQGRQFTTTYYYLNMKNGEKIRRSWLVYSKTKDSAVCFCCRLFGECNKQRFCSDGTSDWKNVAALLKEHEKSADHLAIMTAWRTLHQRLTTDSLSSLLTQSPGTIEVAVGDTVTFTCNHNQVLTYCHAISWIKIEPTTGQLNTRTHVNTISNEQGDICTATLTDVTREDAGMYYCLAVHSSVCYFGNGSKVIVTGSVTASPMVRILLPAQSDSADHDSGVPLICVVTGVDQLRVQVQWTVSGQIRDGETESFWVAQGGSATELTENRIVISAAEWEGGVQCTCVVEYAGKTIYKTVRRDVVFMTTLVLSPSSVQVRSGDSLTLSCRFWDFKAFCYTVTWFRVHPRTQEIDTSTRIVAHPDDSYTDEYTKATRPVVQVLSPLMSDNQDSFIPLLCWVTEVVPSQVRIRWMVDGQEADVGMTGPTWTPDGKWAAEHTQGWLVVPVELWERGAECVCVVEYAGQTITRPMQHMAHRDKDMRILALLRIKMMASHLLLYLSLAQVDSFIVTQSPDLEVMSGSTASLQCDIGELYSSCSRVVWLKLDPRKPMTLHVTDRVKEVDPNDFTDTSWVSVCRATIPHTTVNDAGMYYSVLSQGRFAHVGNGTRLTVTEPESSLLPPSIEVVPPVAYTSMVPLLCVVAGVSPSQVHVFWLIEGTVEGGWTDSALEDDGDPQRRLTQNQILLPAEMWERGLSCSCVVEVGSQSFSKTLQHSRTPDHCFAVFCTYIVAGITSSFFLLLLVGITSVCLCRLEV</sequence>
<evidence type="ECO:0000259" key="5">
    <source>
        <dbReference type="PROSITE" id="PS50835"/>
    </source>
</evidence>
<accession>A0ABD1J3H9</accession>
<keyword evidence="4" id="KW-0472">Membrane</keyword>
<feature type="domain" description="Ig-like" evidence="5">
    <location>
        <begin position="504"/>
        <end position="595"/>
    </location>
</feature>
<dbReference type="InterPro" id="IPR003599">
    <property type="entry name" value="Ig_sub"/>
</dbReference>
<feature type="region of interest" description="Disordered" evidence="3">
    <location>
        <begin position="36"/>
        <end position="68"/>
    </location>
</feature>
<keyword evidence="1" id="KW-1015">Disulfide bond</keyword>
<dbReference type="InterPro" id="IPR003597">
    <property type="entry name" value="Ig_C1-set"/>
</dbReference>
<keyword evidence="4" id="KW-1133">Transmembrane helix</keyword>
<dbReference type="SMART" id="SM00597">
    <property type="entry name" value="ZnF_TTF"/>
    <property type="match status" value="1"/>
</dbReference>
<feature type="compositionally biased region" description="Low complexity" evidence="3">
    <location>
        <begin position="45"/>
        <end position="55"/>
    </location>
</feature>
<dbReference type="Gene3D" id="2.60.40.10">
    <property type="entry name" value="Immunoglobulins"/>
    <property type="match status" value="6"/>
</dbReference>
<dbReference type="Pfam" id="PF07654">
    <property type="entry name" value="C1-set"/>
    <property type="match status" value="2"/>
</dbReference>
<dbReference type="InterPro" id="IPR007110">
    <property type="entry name" value="Ig-like_dom"/>
</dbReference>
<dbReference type="Proteomes" id="UP001591681">
    <property type="component" value="Unassembled WGS sequence"/>
</dbReference>
<evidence type="ECO:0000256" key="3">
    <source>
        <dbReference type="SAM" id="MobiDB-lite"/>
    </source>
</evidence>
<dbReference type="EMBL" id="JBHFQA010000021">
    <property type="protein sequence ID" value="KAL2080661.1"/>
    <property type="molecule type" value="Genomic_DNA"/>
</dbReference>
<gene>
    <name evidence="6" type="ORF">ACEWY4_024454</name>
</gene>
<name>A0ABD1J3H9_9TELE</name>
<feature type="domain" description="Ig-like" evidence="5">
    <location>
        <begin position="227"/>
        <end position="329"/>
    </location>
</feature>
<dbReference type="PANTHER" id="PTHR19971">
    <property type="entry name" value="SIGNAL-REGULATORY PROTEIN BETA"/>
    <property type="match status" value="1"/>
</dbReference>
<evidence type="ECO:0000256" key="1">
    <source>
        <dbReference type="ARBA" id="ARBA00023157"/>
    </source>
</evidence>
<reference evidence="6 7" key="1">
    <citation type="submission" date="2024-09" db="EMBL/GenBank/DDBJ databases">
        <title>A chromosome-level genome assembly of Gray's grenadier anchovy, Coilia grayii.</title>
        <authorList>
            <person name="Fu Z."/>
        </authorList>
    </citation>
    <scope>NUCLEOTIDE SEQUENCE [LARGE SCALE GENOMIC DNA]</scope>
    <source>
        <strain evidence="6">G4</strain>
        <tissue evidence="6">Muscle</tissue>
    </source>
</reference>
<keyword evidence="4" id="KW-0812">Transmembrane</keyword>
<feature type="transmembrane region" description="Helical" evidence="4">
    <location>
        <begin position="848"/>
        <end position="877"/>
    </location>
</feature>
<dbReference type="InterPro" id="IPR036179">
    <property type="entry name" value="Ig-like_dom_sf"/>
</dbReference>
<dbReference type="SMART" id="SM00409">
    <property type="entry name" value="IG"/>
    <property type="match status" value="3"/>
</dbReference>
<dbReference type="AlphaFoldDB" id="A0ABD1J3H9"/>
<dbReference type="InterPro" id="IPR051755">
    <property type="entry name" value="Ig-like_CS_Receptor"/>
</dbReference>
<evidence type="ECO:0000313" key="7">
    <source>
        <dbReference type="Proteomes" id="UP001591681"/>
    </source>
</evidence>
<proteinExistence type="predicted"/>
<dbReference type="InterPro" id="IPR013783">
    <property type="entry name" value="Ig-like_fold"/>
</dbReference>
<comment type="caution">
    <text evidence="6">The sequence shown here is derived from an EMBL/GenBank/DDBJ whole genome shotgun (WGS) entry which is preliminary data.</text>
</comment>
<evidence type="ECO:0000256" key="4">
    <source>
        <dbReference type="SAM" id="Phobius"/>
    </source>
</evidence>
<dbReference type="PROSITE" id="PS50835">
    <property type="entry name" value="IG_LIKE"/>
    <property type="match status" value="4"/>
</dbReference>
<dbReference type="InterPro" id="IPR006580">
    <property type="entry name" value="Znf_TTF"/>
</dbReference>
<dbReference type="CDD" id="cd00098">
    <property type="entry name" value="IgC1"/>
    <property type="match status" value="1"/>
</dbReference>
<keyword evidence="2" id="KW-0325">Glycoprotein</keyword>
<keyword evidence="7" id="KW-1185">Reference proteome</keyword>
<dbReference type="SUPFAM" id="SSF48726">
    <property type="entry name" value="Immunoglobulin"/>
    <property type="match status" value="6"/>
</dbReference>
<feature type="domain" description="Ig-like" evidence="5">
    <location>
        <begin position="748"/>
        <end position="835"/>
    </location>
</feature>
<evidence type="ECO:0000256" key="2">
    <source>
        <dbReference type="ARBA" id="ARBA00023180"/>
    </source>
</evidence>
<dbReference type="Pfam" id="PF13927">
    <property type="entry name" value="Ig_3"/>
    <property type="match status" value="1"/>
</dbReference>
<protein>
    <recommendedName>
        <fullName evidence="5">Ig-like domain-containing protein</fullName>
    </recommendedName>
</protein>
<dbReference type="CDD" id="cd00099">
    <property type="entry name" value="IgV"/>
    <property type="match status" value="1"/>
</dbReference>
<feature type="domain" description="Ig-like" evidence="5">
    <location>
        <begin position="332"/>
        <end position="428"/>
    </location>
</feature>